<dbReference type="PRINTS" id="PR02008">
    <property type="entry name" value="RCMTFAMILY"/>
</dbReference>
<dbReference type="InterPro" id="IPR018314">
    <property type="entry name" value="RsmB/NOL1/NOP2-like_CS"/>
</dbReference>
<dbReference type="GO" id="GO:0001510">
    <property type="term" value="P:RNA methylation"/>
    <property type="evidence" value="ECO:0007669"/>
    <property type="project" value="InterPro"/>
</dbReference>
<feature type="domain" description="SAM-dependent MTase RsmB/NOP-type" evidence="9">
    <location>
        <begin position="247"/>
        <end position="530"/>
    </location>
</feature>
<dbReference type="Pfam" id="PF01029">
    <property type="entry name" value="NusB"/>
    <property type="match status" value="1"/>
</dbReference>
<feature type="compositionally biased region" description="Gly residues" evidence="8">
    <location>
        <begin position="24"/>
        <end position="65"/>
    </location>
</feature>
<feature type="binding site" evidence="7">
    <location>
        <begin position="352"/>
        <end position="358"/>
    </location>
    <ligand>
        <name>S-adenosyl-L-methionine</name>
        <dbReference type="ChEBI" id="CHEBI:59789"/>
    </ligand>
</feature>
<proteinExistence type="inferred from homology"/>
<dbReference type="SUPFAM" id="SSF53335">
    <property type="entry name" value="S-adenosyl-L-methionine-dependent methyltransferases"/>
    <property type="match status" value="1"/>
</dbReference>
<evidence type="ECO:0000256" key="8">
    <source>
        <dbReference type="SAM" id="MobiDB-lite"/>
    </source>
</evidence>
<keyword evidence="4 7" id="KW-0949">S-adenosyl-L-methionine</keyword>
<dbReference type="InterPro" id="IPR023267">
    <property type="entry name" value="RCMT"/>
</dbReference>
<evidence type="ECO:0000256" key="3">
    <source>
        <dbReference type="ARBA" id="ARBA00022679"/>
    </source>
</evidence>
<keyword evidence="11" id="KW-1185">Reference proteome</keyword>
<organism evidence="10 11">
    <name type="scientific">Nakamurella endophytica</name>
    <dbReference type="NCBI Taxonomy" id="1748367"/>
    <lineage>
        <taxon>Bacteria</taxon>
        <taxon>Bacillati</taxon>
        <taxon>Actinomycetota</taxon>
        <taxon>Actinomycetes</taxon>
        <taxon>Nakamurellales</taxon>
        <taxon>Nakamurellaceae</taxon>
        <taxon>Nakamurella</taxon>
    </lineage>
</organism>
<dbReference type="Proteomes" id="UP000655208">
    <property type="component" value="Unassembled WGS sequence"/>
</dbReference>
<dbReference type="Gene3D" id="3.40.50.150">
    <property type="entry name" value="Vaccinia Virus protein VP39"/>
    <property type="match status" value="1"/>
</dbReference>
<evidence type="ECO:0000259" key="9">
    <source>
        <dbReference type="PROSITE" id="PS51686"/>
    </source>
</evidence>
<dbReference type="InterPro" id="IPR035926">
    <property type="entry name" value="NusB-like_sf"/>
</dbReference>
<feature type="binding site" evidence="7">
    <location>
        <position position="377"/>
    </location>
    <ligand>
        <name>S-adenosyl-L-methionine</name>
        <dbReference type="ChEBI" id="CHEBI:59789"/>
    </ligand>
</feature>
<evidence type="ECO:0000313" key="11">
    <source>
        <dbReference type="Proteomes" id="UP000655208"/>
    </source>
</evidence>
<evidence type="ECO:0000256" key="5">
    <source>
        <dbReference type="ARBA" id="ARBA00022884"/>
    </source>
</evidence>
<dbReference type="CDD" id="cd02440">
    <property type="entry name" value="AdoMet_MTases"/>
    <property type="match status" value="1"/>
</dbReference>
<evidence type="ECO:0000256" key="6">
    <source>
        <dbReference type="ARBA" id="ARBA00059465"/>
    </source>
</evidence>
<dbReference type="PANTHER" id="PTHR22807">
    <property type="entry name" value="NOP2 YEAST -RELATED NOL1/NOP2/FMU SUN DOMAIN-CONTAINING"/>
    <property type="match status" value="1"/>
</dbReference>
<dbReference type="GO" id="GO:0003723">
    <property type="term" value="F:RNA binding"/>
    <property type="evidence" value="ECO:0007669"/>
    <property type="project" value="UniProtKB-UniRule"/>
</dbReference>
<dbReference type="Gene3D" id="1.10.940.10">
    <property type="entry name" value="NusB-like"/>
    <property type="match status" value="1"/>
</dbReference>
<reference evidence="10" key="2">
    <citation type="submission" date="2020-09" db="EMBL/GenBank/DDBJ databases">
        <authorList>
            <person name="Sun Q."/>
            <person name="Zhou Y."/>
        </authorList>
    </citation>
    <scope>NUCLEOTIDE SEQUENCE</scope>
    <source>
        <strain evidence="10">CGMCC 4.7308</strain>
    </source>
</reference>
<keyword evidence="3 7" id="KW-0808">Transferase</keyword>
<feature type="binding site" evidence="7">
    <location>
        <position position="418"/>
    </location>
    <ligand>
        <name>S-adenosyl-L-methionine</name>
        <dbReference type="ChEBI" id="CHEBI:59789"/>
    </ligand>
</feature>
<dbReference type="GO" id="GO:0006355">
    <property type="term" value="P:regulation of DNA-templated transcription"/>
    <property type="evidence" value="ECO:0007669"/>
    <property type="project" value="InterPro"/>
</dbReference>
<dbReference type="FunFam" id="3.40.50.150:FF:000257">
    <property type="entry name" value="16S rRNA methyltransferase"/>
    <property type="match status" value="1"/>
</dbReference>
<feature type="region of interest" description="Disordered" evidence="8">
    <location>
        <begin position="1"/>
        <end position="90"/>
    </location>
</feature>
<feature type="active site" description="Nucleophile" evidence="7">
    <location>
        <position position="471"/>
    </location>
</feature>
<dbReference type="EMBL" id="BMNA01000004">
    <property type="protein sequence ID" value="GGM01223.1"/>
    <property type="molecule type" value="Genomic_DNA"/>
</dbReference>
<reference evidence="10" key="1">
    <citation type="journal article" date="2014" name="Int. J. Syst. Evol. Microbiol.">
        <title>Complete genome sequence of Corynebacterium casei LMG S-19264T (=DSM 44701T), isolated from a smear-ripened cheese.</title>
        <authorList>
            <consortium name="US DOE Joint Genome Institute (JGI-PGF)"/>
            <person name="Walter F."/>
            <person name="Albersmeier A."/>
            <person name="Kalinowski J."/>
            <person name="Ruckert C."/>
        </authorList>
    </citation>
    <scope>NUCLEOTIDE SEQUENCE</scope>
    <source>
        <strain evidence="10">CGMCC 4.7308</strain>
    </source>
</reference>
<feature type="binding site" evidence="7">
    <location>
        <position position="401"/>
    </location>
    <ligand>
        <name>S-adenosyl-L-methionine</name>
        <dbReference type="ChEBI" id="CHEBI:59789"/>
    </ligand>
</feature>
<feature type="compositionally biased region" description="Basic and acidic residues" evidence="8">
    <location>
        <begin position="11"/>
        <end position="23"/>
    </location>
</feature>
<dbReference type="InterPro" id="IPR049560">
    <property type="entry name" value="MeTrfase_RsmB-F_NOP2_cat"/>
</dbReference>
<keyword evidence="2 7" id="KW-0489">Methyltransferase</keyword>
<evidence type="ECO:0000256" key="4">
    <source>
        <dbReference type="ARBA" id="ARBA00022691"/>
    </source>
</evidence>
<evidence type="ECO:0000256" key="2">
    <source>
        <dbReference type="ARBA" id="ARBA00022603"/>
    </source>
</evidence>
<comment type="caution">
    <text evidence="10">The sequence shown here is derived from an EMBL/GenBank/DDBJ whole genome shotgun (WGS) entry which is preliminary data.</text>
</comment>
<dbReference type="PROSITE" id="PS01153">
    <property type="entry name" value="NOL1_NOP2_SUN"/>
    <property type="match status" value="1"/>
</dbReference>
<dbReference type="InterPro" id="IPR006027">
    <property type="entry name" value="NusB_RsmB_TIM44"/>
</dbReference>
<dbReference type="InterPro" id="IPR029063">
    <property type="entry name" value="SAM-dependent_MTases_sf"/>
</dbReference>
<evidence type="ECO:0000256" key="1">
    <source>
        <dbReference type="ARBA" id="ARBA00007494"/>
    </source>
</evidence>
<name>A0A917SXK8_9ACTN</name>
<dbReference type="PROSITE" id="PS51686">
    <property type="entry name" value="SAM_MT_RSMB_NOP"/>
    <property type="match status" value="1"/>
</dbReference>
<accession>A0A917SXK8</accession>
<protein>
    <submittedName>
        <fullName evidence="10">Methyltransferase</fullName>
    </submittedName>
</protein>
<comment type="function">
    <text evidence="6">May act as RNA methyltransferase.</text>
</comment>
<dbReference type="GO" id="GO:0008173">
    <property type="term" value="F:RNA methyltransferase activity"/>
    <property type="evidence" value="ECO:0007669"/>
    <property type="project" value="InterPro"/>
</dbReference>
<gene>
    <name evidence="10" type="primary">rsmB</name>
    <name evidence="10" type="ORF">GCM10011594_21630</name>
</gene>
<dbReference type="SUPFAM" id="SSF48013">
    <property type="entry name" value="NusB-like"/>
    <property type="match status" value="1"/>
</dbReference>
<sequence>MSPAHVPPSGDRGDRGNRGDRGGRGGPGGGGQGGPGGHGGPGGRGGRRGAGGGRGDGRGGRGAGRADGATGRTGPPRRPQTSRPPVDDPARRTVLALLAAVRDRGAYANLVLPDLIADAGLDQRDAALATALAYGTSRMAGQLDAVLARCSDRPPDELDGPVLDALRMGAFQLLHTRVPPHAALSTTVDLVRAGARPSAAGFVNAVLRRVSAHDLDAWLDLLAPPGTDPVERLALRTAHPRWIAAALGDSLGGAAAAELELALAADNLSPAVHLAARPGRVDRDELARLAGGTPGRWAPTCVVLGEGGDPGRMAPVVDGRAGVQDEGSQLVALALAAADLDGGPDLRWLDLAAGPGGKSALLGAIAAERGGRLDAVEVAPHRAELVRRATAGLPVTVHTADGRDPGLPAAGFDRVLLDAPCTGLGALRRRPEARWRRSPADVAPLVRLQRELLSSAARLVRPGGVVAYVTCSPHLSETEGVVARRPAGLELVDARPLLPGVPDLGEGPTVQLWPHRHGTDAMFLAVLRRTG</sequence>
<dbReference type="PANTHER" id="PTHR22807:SF53">
    <property type="entry name" value="RIBOSOMAL RNA SMALL SUBUNIT METHYLTRANSFERASE B-RELATED"/>
    <property type="match status" value="1"/>
</dbReference>
<evidence type="ECO:0000313" key="10">
    <source>
        <dbReference type="EMBL" id="GGM01223.1"/>
    </source>
</evidence>
<dbReference type="AlphaFoldDB" id="A0A917SXK8"/>
<dbReference type="InterPro" id="IPR001678">
    <property type="entry name" value="MeTrfase_RsmB-F_NOP2_dom"/>
</dbReference>
<evidence type="ECO:0000256" key="7">
    <source>
        <dbReference type="PROSITE-ProRule" id="PRU01023"/>
    </source>
</evidence>
<dbReference type="Pfam" id="PF01189">
    <property type="entry name" value="Methyltr_RsmB-F"/>
    <property type="match status" value="1"/>
</dbReference>
<comment type="similarity">
    <text evidence="1 7">Belongs to the class I-like SAM-binding methyltransferase superfamily. RsmB/NOP family.</text>
</comment>
<keyword evidence="5 7" id="KW-0694">RNA-binding</keyword>